<evidence type="ECO:0000313" key="2">
    <source>
        <dbReference type="EMBL" id="MBX62400.1"/>
    </source>
</evidence>
<evidence type="ECO:0000256" key="1">
    <source>
        <dbReference type="SAM" id="MobiDB-lite"/>
    </source>
</evidence>
<sequence>MEQPWREQNEAELVQKAKEQSREAKTQKPTNVGGTKLIIKRTKSVKES</sequence>
<dbReference type="AlphaFoldDB" id="A0A2P2Q635"/>
<proteinExistence type="predicted"/>
<name>A0A2P2Q635_RHIMU</name>
<accession>A0A2P2Q635</accession>
<feature type="compositionally biased region" description="Basic residues" evidence="1">
    <location>
        <begin position="38"/>
        <end position="48"/>
    </location>
</feature>
<organism evidence="2">
    <name type="scientific">Rhizophora mucronata</name>
    <name type="common">Asiatic mangrove</name>
    <dbReference type="NCBI Taxonomy" id="61149"/>
    <lineage>
        <taxon>Eukaryota</taxon>
        <taxon>Viridiplantae</taxon>
        <taxon>Streptophyta</taxon>
        <taxon>Embryophyta</taxon>
        <taxon>Tracheophyta</taxon>
        <taxon>Spermatophyta</taxon>
        <taxon>Magnoliopsida</taxon>
        <taxon>eudicotyledons</taxon>
        <taxon>Gunneridae</taxon>
        <taxon>Pentapetalae</taxon>
        <taxon>rosids</taxon>
        <taxon>fabids</taxon>
        <taxon>Malpighiales</taxon>
        <taxon>Rhizophoraceae</taxon>
        <taxon>Rhizophora</taxon>
    </lineage>
</organism>
<reference evidence="2" key="1">
    <citation type="submission" date="2018-02" db="EMBL/GenBank/DDBJ databases">
        <title>Rhizophora mucronata_Transcriptome.</title>
        <authorList>
            <person name="Meera S.P."/>
            <person name="Sreeshan A."/>
            <person name="Augustine A."/>
        </authorList>
    </citation>
    <scope>NUCLEOTIDE SEQUENCE</scope>
    <source>
        <tissue evidence="2">Leaf</tissue>
    </source>
</reference>
<feature type="region of interest" description="Disordered" evidence="1">
    <location>
        <begin position="1"/>
        <end position="48"/>
    </location>
</feature>
<protein>
    <submittedName>
        <fullName evidence="2">Uncharacterized protein</fullName>
    </submittedName>
</protein>
<feature type="compositionally biased region" description="Basic and acidic residues" evidence="1">
    <location>
        <begin position="1"/>
        <end position="26"/>
    </location>
</feature>
<dbReference type="EMBL" id="GGEC01081916">
    <property type="protein sequence ID" value="MBX62400.1"/>
    <property type="molecule type" value="Transcribed_RNA"/>
</dbReference>